<keyword evidence="6" id="KW-0238">DNA-binding</keyword>
<dbReference type="eggNOG" id="COG1200">
    <property type="taxonomic scope" value="Bacteria"/>
</dbReference>
<dbReference type="GO" id="GO:0005524">
    <property type="term" value="F:ATP binding"/>
    <property type="evidence" value="ECO:0007669"/>
    <property type="project" value="UniProtKB-KW"/>
</dbReference>
<dbReference type="GO" id="GO:0003678">
    <property type="term" value="F:DNA helicase activity"/>
    <property type="evidence" value="ECO:0007669"/>
    <property type="project" value="TreeGrafter"/>
</dbReference>
<keyword evidence="5" id="KW-0067">ATP-binding</keyword>
<feature type="domain" description="Helicase C-terminal" evidence="9">
    <location>
        <begin position="410"/>
        <end position="562"/>
    </location>
</feature>
<dbReference type="InterPro" id="IPR001650">
    <property type="entry name" value="Helicase_C-like"/>
</dbReference>
<evidence type="ECO:0000256" key="7">
    <source>
        <dbReference type="ARBA" id="ARBA00023204"/>
    </source>
</evidence>
<dbReference type="STRING" id="1244531.CIG2463D_0726"/>
<dbReference type="CDD" id="cd04488">
    <property type="entry name" value="RecG_wedge_OBF"/>
    <property type="match status" value="1"/>
</dbReference>
<dbReference type="KEGG" id="caj:CIG1485E_0725"/>
<evidence type="ECO:0000256" key="6">
    <source>
        <dbReference type="ARBA" id="ARBA00023125"/>
    </source>
</evidence>
<gene>
    <name evidence="10" type="primary">recG</name>
    <name evidence="10" type="ORF">CIG1485E_0725</name>
</gene>
<dbReference type="GO" id="GO:0006281">
    <property type="term" value="P:DNA repair"/>
    <property type="evidence" value="ECO:0007669"/>
    <property type="project" value="UniProtKB-KW"/>
</dbReference>
<dbReference type="PANTHER" id="PTHR47964:SF1">
    <property type="entry name" value="ATP-DEPENDENT DNA HELICASE HOMOLOG RECG, CHLOROPLASTIC"/>
    <property type="match status" value="1"/>
</dbReference>
<dbReference type="InterPro" id="IPR011545">
    <property type="entry name" value="DEAD/DEAH_box_helicase_dom"/>
</dbReference>
<feature type="domain" description="Helicase ATP-binding" evidence="8">
    <location>
        <begin position="241"/>
        <end position="392"/>
    </location>
</feature>
<dbReference type="OrthoDB" id="9804325at2"/>
<dbReference type="InterPro" id="IPR047112">
    <property type="entry name" value="RecG/Mfd"/>
</dbReference>
<evidence type="ECO:0000256" key="3">
    <source>
        <dbReference type="ARBA" id="ARBA00022801"/>
    </source>
</evidence>
<dbReference type="RefSeq" id="WP_038453784.1">
    <property type="nucleotide sequence ID" value="NZ_CP009043.1"/>
</dbReference>
<evidence type="ECO:0000256" key="4">
    <source>
        <dbReference type="ARBA" id="ARBA00022806"/>
    </source>
</evidence>
<dbReference type="InterPro" id="IPR014001">
    <property type="entry name" value="Helicase_ATP-bd"/>
</dbReference>
<keyword evidence="4 10" id="KW-0347">Helicase</keyword>
<keyword evidence="1" id="KW-0547">Nucleotide-binding</keyword>
<dbReference type="EMBL" id="CP009043">
    <property type="protein sequence ID" value="AII14571.1"/>
    <property type="molecule type" value="Genomic_DNA"/>
</dbReference>
<dbReference type="HOGENOM" id="CLU_005122_7_1_7"/>
<proteinExistence type="predicted"/>
<evidence type="ECO:0000313" key="10">
    <source>
        <dbReference type="EMBL" id="AII14571.1"/>
    </source>
</evidence>
<keyword evidence="2" id="KW-0227">DNA damage</keyword>
<reference evidence="11" key="1">
    <citation type="journal article" date="2014" name="Genome Announc.">
        <title>Complete Genome Sequence of Campylobacter iguaniorum Strain 1485ET, Isolated from a Bearded Dragon (Pogona vitticeps).</title>
        <authorList>
            <person name="Gilbert M.J."/>
            <person name="Miller W.G."/>
            <person name="Yee E."/>
            <person name="Kik M."/>
            <person name="Wagenaar J.A."/>
            <person name="Duim B."/>
        </authorList>
    </citation>
    <scope>NUCLEOTIDE SEQUENCE [LARGE SCALE GENOMIC DNA]</scope>
    <source>
        <strain evidence="11">1485E</strain>
    </source>
</reference>
<dbReference type="InterPro" id="IPR027417">
    <property type="entry name" value="P-loop_NTPase"/>
</dbReference>
<dbReference type="Gene3D" id="3.40.50.300">
    <property type="entry name" value="P-loop containing nucleotide triphosphate hydrolases"/>
    <property type="match status" value="2"/>
</dbReference>
<accession>A0A076F9A3</accession>
<keyword evidence="7" id="KW-0234">DNA repair</keyword>
<dbReference type="GO" id="GO:0016787">
    <property type="term" value="F:hydrolase activity"/>
    <property type="evidence" value="ECO:0007669"/>
    <property type="project" value="UniProtKB-KW"/>
</dbReference>
<evidence type="ECO:0000256" key="1">
    <source>
        <dbReference type="ARBA" id="ARBA00022741"/>
    </source>
</evidence>
<protein>
    <submittedName>
        <fullName evidence="10">ATP-dependent DNA helicase</fullName>
    </submittedName>
</protein>
<dbReference type="PROSITE" id="PS51192">
    <property type="entry name" value="HELICASE_ATP_BIND_1"/>
    <property type="match status" value="1"/>
</dbReference>
<dbReference type="Pfam" id="PF00271">
    <property type="entry name" value="Helicase_C"/>
    <property type="match status" value="1"/>
</dbReference>
<dbReference type="SMART" id="SM00490">
    <property type="entry name" value="HELICc"/>
    <property type="match status" value="1"/>
</dbReference>
<keyword evidence="11" id="KW-1185">Reference proteome</keyword>
<name>A0A076F9A3_9BACT</name>
<dbReference type="Pfam" id="PF00270">
    <property type="entry name" value="DEAD"/>
    <property type="match status" value="1"/>
</dbReference>
<dbReference type="SUPFAM" id="SSF52540">
    <property type="entry name" value="P-loop containing nucleoside triphosphate hydrolases"/>
    <property type="match status" value="1"/>
</dbReference>
<dbReference type="SMART" id="SM00487">
    <property type="entry name" value="DEXDc"/>
    <property type="match status" value="1"/>
</dbReference>
<dbReference type="NCBIfam" id="NF008169">
    <property type="entry name" value="PRK10917.2-3"/>
    <property type="match status" value="1"/>
</dbReference>
<evidence type="ECO:0000259" key="8">
    <source>
        <dbReference type="PROSITE" id="PS51192"/>
    </source>
</evidence>
<evidence type="ECO:0000256" key="2">
    <source>
        <dbReference type="ARBA" id="ARBA00022763"/>
    </source>
</evidence>
<dbReference type="Proteomes" id="UP000028486">
    <property type="component" value="Chromosome"/>
</dbReference>
<evidence type="ECO:0000313" key="11">
    <source>
        <dbReference type="Proteomes" id="UP000028486"/>
    </source>
</evidence>
<organism evidence="10 11">
    <name type="scientific">Campylobacter iguaniorum</name>
    <dbReference type="NCBI Taxonomy" id="1244531"/>
    <lineage>
        <taxon>Bacteria</taxon>
        <taxon>Pseudomonadati</taxon>
        <taxon>Campylobacterota</taxon>
        <taxon>Epsilonproteobacteria</taxon>
        <taxon>Campylobacterales</taxon>
        <taxon>Campylobacteraceae</taxon>
        <taxon>Campylobacter</taxon>
    </lineage>
</organism>
<keyword evidence="3" id="KW-0378">Hydrolase</keyword>
<dbReference type="AlphaFoldDB" id="A0A076F9A3"/>
<evidence type="ECO:0000259" key="9">
    <source>
        <dbReference type="PROSITE" id="PS51194"/>
    </source>
</evidence>
<sequence length="603" mass="68563">MKFEPKDAKELREAGIISLLDLALVLPKSYDDLSIKDEPNEGENSVLIETKFSRRNGSMLSVHAFCITWNCEIRLIIFNAKPWHYATFKSGKTIYIHAKSSFSYGSWQFVNPQVVTKIGEIIPRYKTELQDAKLAKFIKKYLNLQNLLDEGLNENEAKELLSVHENSSKSVQIIANLQGYPNLLNVLKFVEIYNYMKKLSSKKVDFPSSQTQIYDIKNWLSSLPFTPTNDQINALNDIKNDLLSPKAAKRVVMGDVGSGKTLIILGSALMIYPKTAILMAPTSILAEQIYNEAKRLMPEFYNVMLVKKGSKNLDFSSVNLIIGTHVLLYQELPKSPLVMVDEQHRFGSNQRQKIDELTRDGGLKANFLQFSATPIPRTLSLIESQLVSFSFLKQIPYVKHIHTQILQNDGFIQLLEHIKSEISKNHQVIIVYPLVEESGVMHYQSINEATPFWQERFEKVYVTHGKDRQKEEILREFRDNGNLLLTTTVVEVGISLPRLSTIVIVGAEMLGLATLHQLRGRVGRNGGEGWCYIYTKLKNPPSRLKEFASTLDGFVVAKLDLKNRQAGDVLDGTLQHGATFSYYNMEEEITQLAKNRLENKEKQ</sequence>
<dbReference type="GO" id="GO:0003677">
    <property type="term" value="F:DNA binding"/>
    <property type="evidence" value="ECO:0007669"/>
    <property type="project" value="UniProtKB-KW"/>
</dbReference>
<dbReference type="PANTHER" id="PTHR47964">
    <property type="entry name" value="ATP-DEPENDENT DNA HELICASE HOMOLOG RECG, CHLOROPLASTIC"/>
    <property type="match status" value="1"/>
</dbReference>
<dbReference type="PROSITE" id="PS51194">
    <property type="entry name" value="HELICASE_CTER"/>
    <property type="match status" value="1"/>
</dbReference>
<evidence type="ECO:0000256" key="5">
    <source>
        <dbReference type="ARBA" id="ARBA00022840"/>
    </source>
</evidence>